<evidence type="ECO:0000313" key="12">
    <source>
        <dbReference type="Proteomes" id="UP000297890"/>
    </source>
</evidence>
<dbReference type="InterPro" id="IPR003730">
    <property type="entry name" value="Cu_polyphenol_OxRdtase"/>
</dbReference>
<dbReference type="NCBIfam" id="TIGR00726">
    <property type="entry name" value="peptidoglycan editing factor PgeF"/>
    <property type="match status" value="1"/>
</dbReference>
<proteinExistence type="inferred from homology"/>
<dbReference type="EMBL" id="SRIO01000010">
    <property type="protein sequence ID" value="TFZ82363.1"/>
    <property type="molecule type" value="Genomic_DNA"/>
</dbReference>
<dbReference type="InterPro" id="IPR038371">
    <property type="entry name" value="Cu_polyphenol_OxRdtase_sf"/>
</dbReference>
<keyword evidence="5" id="KW-0378">Hydrolase</keyword>
<evidence type="ECO:0000256" key="2">
    <source>
        <dbReference type="ARBA" id="ARBA00007353"/>
    </source>
</evidence>
<evidence type="ECO:0000256" key="4">
    <source>
        <dbReference type="ARBA" id="ARBA00022723"/>
    </source>
</evidence>
<dbReference type="InterPro" id="IPR011324">
    <property type="entry name" value="Cytotoxic_necrot_fac-like_cat"/>
</dbReference>
<evidence type="ECO:0000256" key="8">
    <source>
        <dbReference type="ARBA" id="ARBA00048968"/>
    </source>
</evidence>
<comment type="catalytic activity">
    <reaction evidence="7">
        <text>adenosine + H2O + H(+) = inosine + NH4(+)</text>
        <dbReference type="Rhea" id="RHEA:24408"/>
        <dbReference type="ChEBI" id="CHEBI:15377"/>
        <dbReference type="ChEBI" id="CHEBI:15378"/>
        <dbReference type="ChEBI" id="CHEBI:16335"/>
        <dbReference type="ChEBI" id="CHEBI:17596"/>
        <dbReference type="ChEBI" id="CHEBI:28938"/>
        <dbReference type="EC" id="3.5.4.4"/>
    </reaction>
    <physiologicalReaction direction="left-to-right" evidence="7">
        <dbReference type="Rhea" id="RHEA:24409"/>
    </physiologicalReaction>
</comment>
<evidence type="ECO:0000256" key="5">
    <source>
        <dbReference type="ARBA" id="ARBA00022801"/>
    </source>
</evidence>
<dbReference type="Gene3D" id="3.60.140.10">
    <property type="entry name" value="CNF1/YfiH-like putative cysteine hydrolases"/>
    <property type="match status" value="1"/>
</dbReference>
<dbReference type="AlphaFoldDB" id="A0A4Z0F7Y0"/>
<keyword evidence="6" id="KW-0862">Zinc</keyword>
<comment type="catalytic activity">
    <reaction evidence="8">
        <text>adenosine + phosphate = alpha-D-ribose 1-phosphate + adenine</text>
        <dbReference type="Rhea" id="RHEA:27642"/>
        <dbReference type="ChEBI" id="CHEBI:16335"/>
        <dbReference type="ChEBI" id="CHEBI:16708"/>
        <dbReference type="ChEBI" id="CHEBI:43474"/>
        <dbReference type="ChEBI" id="CHEBI:57720"/>
        <dbReference type="EC" id="2.4.2.1"/>
    </reaction>
    <physiologicalReaction direction="left-to-right" evidence="8">
        <dbReference type="Rhea" id="RHEA:27643"/>
    </physiologicalReaction>
</comment>
<protein>
    <recommendedName>
        <fullName evidence="10">Purine nucleoside phosphorylase</fullName>
    </recommendedName>
</protein>
<dbReference type="PANTHER" id="PTHR30616">
    <property type="entry name" value="UNCHARACTERIZED PROTEIN YFIH"/>
    <property type="match status" value="1"/>
</dbReference>
<dbReference type="GO" id="GO:0005507">
    <property type="term" value="F:copper ion binding"/>
    <property type="evidence" value="ECO:0007669"/>
    <property type="project" value="TreeGrafter"/>
</dbReference>
<evidence type="ECO:0000256" key="1">
    <source>
        <dbReference type="ARBA" id="ARBA00000553"/>
    </source>
</evidence>
<evidence type="ECO:0000256" key="9">
    <source>
        <dbReference type="ARBA" id="ARBA00049893"/>
    </source>
</evidence>
<keyword evidence="12" id="KW-1185">Reference proteome</keyword>
<keyword evidence="4" id="KW-0479">Metal-binding</keyword>
<comment type="similarity">
    <text evidence="2 10">Belongs to the purine nucleoside phosphorylase YfiH/LACC1 family.</text>
</comment>
<dbReference type="Pfam" id="PF02578">
    <property type="entry name" value="Cu-oxidase_4"/>
    <property type="match status" value="1"/>
</dbReference>
<dbReference type="Proteomes" id="UP000297890">
    <property type="component" value="Unassembled WGS sequence"/>
</dbReference>
<dbReference type="PANTHER" id="PTHR30616:SF2">
    <property type="entry name" value="PURINE NUCLEOSIDE PHOSPHORYLASE LACC1"/>
    <property type="match status" value="1"/>
</dbReference>
<dbReference type="OrthoDB" id="4279at2"/>
<name>A0A4Z0F7Y0_9GAMM</name>
<comment type="catalytic activity">
    <reaction evidence="1">
        <text>inosine + phosphate = alpha-D-ribose 1-phosphate + hypoxanthine</text>
        <dbReference type="Rhea" id="RHEA:27646"/>
        <dbReference type="ChEBI" id="CHEBI:17368"/>
        <dbReference type="ChEBI" id="CHEBI:17596"/>
        <dbReference type="ChEBI" id="CHEBI:43474"/>
        <dbReference type="ChEBI" id="CHEBI:57720"/>
        <dbReference type="EC" id="2.4.2.1"/>
    </reaction>
    <physiologicalReaction direction="left-to-right" evidence="1">
        <dbReference type="Rhea" id="RHEA:27647"/>
    </physiologicalReaction>
</comment>
<keyword evidence="3" id="KW-0808">Transferase</keyword>
<evidence type="ECO:0000256" key="7">
    <source>
        <dbReference type="ARBA" id="ARBA00047989"/>
    </source>
</evidence>
<comment type="catalytic activity">
    <reaction evidence="9">
        <text>S-methyl-5'-thioadenosine + phosphate = 5-(methylsulfanyl)-alpha-D-ribose 1-phosphate + adenine</text>
        <dbReference type="Rhea" id="RHEA:11852"/>
        <dbReference type="ChEBI" id="CHEBI:16708"/>
        <dbReference type="ChEBI" id="CHEBI:17509"/>
        <dbReference type="ChEBI" id="CHEBI:43474"/>
        <dbReference type="ChEBI" id="CHEBI:58533"/>
        <dbReference type="EC" id="2.4.2.28"/>
    </reaction>
    <physiologicalReaction direction="left-to-right" evidence="9">
        <dbReference type="Rhea" id="RHEA:11853"/>
    </physiologicalReaction>
</comment>
<evidence type="ECO:0000256" key="3">
    <source>
        <dbReference type="ARBA" id="ARBA00022679"/>
    </source>
</evidence>
<evidence type="ECO:0000256" key="10">
    <source>
        <dbReference type="RuleBase" id="RU361274"/>
    </source>
</evidence>
<comment type="caution">
    <text evidence="11">The sequence shown here is derived from an EMBL/GenBank/DDBJ whole genome shotgun (WGS) entry which is preliminary data.</text>
</comment>
<reference evidence="11 12" key="1">
    <citation type="journal article" date="2019" name="ISME J.">
        <title>Candidatus Macondimonas diazotrophica, a novel gammaproteobacterial genus dominating crude-oil-contaminated coastal sediments.</title>
        <authorList>
            <person name="Karthikeyan S."/>
            <person name="Konstantinidis K."/>
        </authorList>
    </citation>
    <scope>NUCLEOTIDE SEQUENCE [LARGE SCALE GENOMIC DNA]</scope>
    <source>
        <strain evidence="11 12">KTK01</strain>
    </source>
</reference>
<dbReference type="GO" id="GO:0017061">
    <property type="term" value="F:S-methyl-5-thioadenosine phosphorylase activity"/>
    <property type="evidence" value="ECO:0007669"/>
    <property type="project" value="UniProtKB-EC"/>
</dbReference>
<gene>
    <name evidence="11" type="primary">pgeF</name>
    <name evidence="11" type="ORF">E4680_08640</name>
</gene>
<organism evidence="11 12">
    <name type="scientific">Candidatus Macondimonas diazotrophica</name>
    <dbReference type="NCBI Taxonomy" id="2305248"/>
    <lineage>
        <taxon>Bacteria</taxon>
        <taxon>Pseudomonadati</taxon>
        <taxon>Pseudomonadota</taxon>
        <taxon>Gammaproteobacteria</taxon>
        <taxon>Chromatiales</taxon>
        <taxon>Ectothiorhodospiraceae</taxon>
        <taxon>Candidatus Macondimonas</taxon>
    </lineage>
</organism>
<evidence type="ECO:0000313" key="11">
    <source>
        <dbReference type="EMBL" id="TFZ82363.1"/>
    </source>
</evidence>
<accession>A0A4Z0F7Y0</accession>
<dbReference type="GO" id="GO:0016787">
    <property type="term" value="F:hydrolase activity"/>
    <property type="evidence" value="ECO:0007669"/>
    <property type="project" value="UniProtKB-KW"/>
</dbReference>
<sequence length="244" mass="25956">MPLIVPDWPAPRSVQAVVTTRLGGVSTGPYASFNLGDHVGDDPAAVIANRRLLAEALALPAVPHWLRQVHGTHVMRVSGMVTTEPLEADGAWTDEIGVVCTVGTADCLPVLFCDLAGTHVAATHAGWRGLAAGVLEATVAALDVAPDRLLAWIGPAIGATAFEVGPEVREAFLRIDVAAAAAFRPGPGDRWRADLTLLARQRLNRLGVNGVWGGQWCTASDPDRFFSYRRDGTTGRMAALIWRI</sequence>
<dbReference type="SUPFAM" id="SSF64438">
    <property type="entry name" value="CNF1/YfiH-like putative cysteine hydrolases"/>
    <property type="match status" value="1"/>
</dbReference>
<dbReference type="CDD" id="cd16833">
    <property type="entry name" value="YfiH"/>
    <property type="match status" value="1"/>
</dbReference>
<evidence type="ECO:0000256" key="6">
    <source>
        <dbReference type="ARBA" id="ARBA00022833"/>
    </source>
</evidence>